<feature type="transmembrane region" description="Helical" evidence="6">
    <location>
        <begin position="389"/>
        <end position="409"/>
    </location>
</feature>
<feature type="transmembrane region" description="Helical" evidence="6">
    <location>
        <begin position="111"/>
        <end position="128"/>
    </location>
</feature>
<name>A0A7W4PHZ5_9PROT</name>
<dbReference type="InterPro" id="IPR051533">
    <property type="entry name" value="WaaL-like"/>
</dbReference>
<dbReference type="AlphaFoldDB" id="A0A7W4PHZ5"/>
<dbReference type="Pfam" id="PF04932">
    <property type="entry name" value="Wzy_C"/>
    <property type="match status" value="1"/>
</dbReference>
<feature type="compositionally biased region" description="Basic and acidic residues" evidence="5">
    <location>
        <begin position="462"/>
        <end position="479"/>
    </location>
</feature>
<dbReference type="PANTHER" id="PTHR37422">
    <property type="entry name" value="TEICHURONIC ACID BIOSYNTHESIS PROTEIN TUAE"/>
    <property type="match status" value="1"/>
</dbReference>
<evidence type="ECO:0000256" key="4">
    <source>
        <dbReference type="ARBA" id="ARBA00023136"/>
    </source>
</evidence>
<reference evidence="8 9" key="1">
    <citation type="submission" date="2020-04" db="EMBL/GenBank/DDBJ databases">
        <title>Description of novel Gluconacetobacter.</title>
        <authorList>
            <person name="Sombolestani A."/>
        </authorList>
    </citation>
    <scope>NUCLEOTIDE SEQUENCE [LARGE SCALE GENOMIC DNA]</scope>
    <source>
        <strain evidence="8 9">LMG 22058</strain>
    </source>
</reference>
<comment type="caution">
    <text evidence="8">The sequence shown here is derived from an EMBL/GenBank/DDBJ whole genome shotgun (WGS) entry which is preliminary data.</text>
</comment>
<dbReference type="RefSeq" id="WP_183009423.1">
    <property type="nucleotide sequence ID" value="NZ_JABEQP010000007.1"/>
</dbReference>
<keyword evidence="3 6" id="KW-1133">Transmembrane helix</keyword>
<evidence type="ECO:0000256" key="5">
    <source>
        <dbReference type="SAM" id="MobiDB-lite"/>
    </source>
</evidence>
<feature type="transmembrane region" description="Helical" evidence="6">
    <location>
        <begin position="348"/>
        <end position="369"/>
    </location>
</feature>
<keyword evidence="8" id="KW-0436">Ligase</keyword>
<comment type="subcellular location">
    <subcellularLocation>
        <location evidence="1">Membrane</location>
        <topology evidence="1">Multi-pass membrane protein</topology>
    </subcellularLocation>
</comment>
<keyword evidence="4 6" id="KW-0472">Membrane</keyword>
<feature type="transmembrane region" description="Helical" evidence="6">
    <location>
        <begin position="140"/>
        <end position="158"/>
    </location>
</feature>
<feature type="transmembrane region" description="Helical" evidence="6">
    <location>
        <begin position="226"/>
        <end position="242"/>
    </location>
</feature>
<evidence type="ECO:0000313" key="8">
    <source>
        <dbReference type="EMBL" id="MBB2198173.1"/>
    </source>
</evidence>
<evidence type="ECO:0000313" key="9">
    <source>
        <dbReference type="Proteomes" id="UP000530320"/>
    </source>
</evidence>
<dbReference type="InterPro" id="IPR007016">
    <property type="entry name" value="O-antigen_ligase-rel_domated"/>
</dbReference>
<dbReference type="GO" id="GO:0016020">
    <property type="term" value="C:membrane"/>
    <property type="evidence" value="ECO:0007669"/>
    <property type="project" value="UniProtKB-SubCell"/>
</dbReference>
<feature type="transmembrane region" description="Helical" evidence="6">
    <location>
        <begin position="178"/>
        <end position="197"/>
    </location>
</feature>
<evidence type="ECO:0000256" key="6">
    <source>
        <dbReference type="SAM" id="Phobius"/>
    </source>
</evidence>
<feature type="transmembrane region" description="Helical" evidence="6">
    <location>
        <begin position="59"/>
        <end position="76"/>
    </location>
</feature>
<sequence length="479" mass="53478">MAEPASVLKEYAPTRRPQQFAVLILLLVFGYVIIGIPSFDRNAPLASEMNQEYVSPVNRFIWLAFFAACLPFAISSGQKLRRLLLAAWPLVGLHVYFLLSATWALDPSTSARRILFAWVQILVAASLVTTIKKAQTLHKCIAFICFGGAVADLLIWIVRPGYAMTSEGLAGFQEQKNSAGLLMMYGLLATGSFLLSWLSTGRRWVYVAECVLMFGLLLATKSKTSLVIVLLMPMLLAAGYRLRTASEVMQIFVAAFAVGIIGMSILAYMTWCAMSGQDIWSVLQGITFTSRTDIWSFMLDEISQRPILGAGYSSFWSIKPSLQPSLKTSMWFGSEANINEAHNGYLDLLATGGCVGFVLGIFVVGRYLYLSFKAIKYNRHRDKRASAFFSPETAIFHFSFMLALIIHNFTESNLFTGSGMIMVCFYFIAFDLEKWELYRKSDEDGVLSDDERARLGQKKKSFRSEHQPGTDMDARADPV</sequence>
<feature type="transmembrane region" description="Helical" evidence="6">
    <location>
        <begin position="204"/>
        <end position="220"/>
    </location>
</feature>
<feature type="transmembrane region" description="Helical" evidence="6">
    <location>
        <begin position="20"/>
        <end position="39"/>
    </location>
</feature>
<feature type="compositionally biased region" description="Basic and acidic residues" evidence="5">
    <location>
        <begin position="443"/>
        <end position="454"/>
    </location>
</feature>
<feature type="transmembrane region" description="Helical" evidence="6">
    <location>
        <begin position="251"/>
        <end position="271"/>
    </location>
</feature>
<feature type="domain" description="O-antigen ligase-related" evidence="7">
    <location>
        <begin position="210"/>
        <end position="359"/>
    </location>
</feature>
<evidence type="ECO:0000256" key="2">
    <source>
        <dbReference type="ARBA" id="ARBA00022692"/>
    </source>
</evidence>
<evidence type="ECO:0000256" key="1">
    <source>
        <dbReference type="ARBA" id="ARBA00004141"/>
    </source>
</evidence>
<feature type="region of interest" description="Disordered" evidence="5">
    <location>
        <begin position="443"/>
        <end position="479"/>
    </location>
</feature>
<proteinExistence type="predicted"/>
<feature type="transmembrane region" description="Helical" evidence="6">
    <location>
        <begin position="83"/>
        <end position="105"/>
    </location>
</feature>
<gene>
    <name evidence="8" type="ORF">HLH44_12040</name>
</gene>
<evidence type="ECO:0000256" key="3">
    <source>
        <dbReference type="ARBA" id="ARBA00022989"/>
    </source>
</evidence>
<keyword evidence="2 6" id="KW-0812">Transmembrane</keyword>
<evidence type="ECO:0000259" key="7">
    <source>
        <dbReference type="Pfam" id="PF04932"/>
    </source>
</evidence>
<dbReference type="Proteomes" id="UP000530320">
    <property type="component" value="Unassembled WGS sequence"/>
</dbReference>
<dbReference type="PANTHER" id="PTHR37422:SF13">
    <property type="entry name" value="LIPOPOLYSACCHARIDE BIOSYNTHESIS PROTEIN PA4999-RELATED"/>
    <property type="match status" value="1"/>
</dbReference>
<protein>
    <submittedName>
        <fullName evidence="8">O-antigen ligase family protein</fullName>
    </submittedName>
</protein>
<dbReference type="EMBL" id="JABEQP010000007">
    <property type="protein sequence ID" value="MBB2198173.1"/>
    <property type="molecule type" value="Genomic_DNA"/>
</dbReference>
<feature type="transmembrane region" description="Helical" evidence="6">
    <location>
        <begin position="415"/>
        <end position="432"/>
    </location>
</feature>
<accession>A0A7W4PHZ5</accession>
<dbReference type="GO" id="GO:0016874">
    <property type="term" value="F:ligase activity"/>
    <property type="evidence" value="ECO:0007669"/>
    <property type="project" value="UniProtKB-KW"/>
</dbReference>
<organism evidence="8 9">
    <name type="scientific">Gluconacetobacter dulcium</name>
    <dbReference type="NCBI Taxonomy" id="2729096"/>
    <lineage>
        <taxon>Bacteria</taxon>
        <taxon>Pseudomonadati</taxon>
        <taxon>Pseudomonadota</taxon>
        <taxon>Alphaproteobacteria</taxon>
        <taxon>Acetobacterales</taxon>
        <taxon>Acetobacteraceae</taxon>
        <taxon>Gluconacetobacter</taxon>
    </lineage>
</organism>